<dbReference type="EMBL" id="JAXCGZ010006850">
    <property type="protein sequence ID" value="KAK7079498.1"/>
    <property type="molecule type" value="Genomic_DNA"/>
</dbReference>
<protein>
    <submittedName>
        <fullName evidence="1">Uncharacterized protein</fullName>
    </submittedName>
</protein>
<sequence>MMHHPKIHNSHSFRELLLDDVQRRHFIVDADVIEQTMDLMKCPPKTDDDGEVRAIRGGGCRRIDYLLSSKSSKLSPTGFWFSTAIGGLTDHIPVVLMCEGKAHSD</sequence>
<accession>A0AAN8XFN1</accession>
<organism evidence="1 2">
    <name type="scientific">Halocaridina rubra</name>
    <name type="common">Hawaiian red shrimp</name>
    <dbReference type="NCBI Taxonomy" id="373956"/>
    <lineage>
        <taxon>Eukaryota</taxon>
        <taxon>Metazoa</taxon>
        <taxon>Ecdysozoa</taxon>
        <taxon>Arthropoda</taxon>
        <taxon>Crustacea</taxon>
        <taxon>Multicrustacea</taxon>
        <taxon>Malacostraca</taxon>
        <taxon>Eumalacostraca</taxon>
        <taxon>Eucarida</taxon>
        <taxon>Decapoda</taxon>
        <taxon>Pleocyemata</taxon>
        <taxon>Caridea</taxon>
        <taxon>Atyoidea</taxon>
        <taxon>Atyidae</taxon>
        <taxon>Halocaridina</taxon>
    </lineage>
</organism>
<reference evidence="1 2" key="1">
    <citation type="submission" date="2023-11" db="EMBL/GenBank/DDBJ databases">
        <title>Halocaridina rubra genome assembly.</title>
        <authorList>
            <person name="Smith C."/>
        </authorList>
    </citation>
    <scope>NUCLEOTIDE SEQUENCE [LARGE SCALE GENOMIC DNA]</scope>
    <source>
        <strain evidence="1">EP-1</strain>
        <tissue evidence="1">Whole</tissue>
    </source>
</reference>
<evidence type="ECO:0000313" key="1">
    <source>
        <dbReference type="EMBL" id="KAK7079498.1"/>
    </source>
</evidence>
<proteinExistence type="predicted"/>
<gene>
    <name evidence="1" type="ORF">SK128_019177</name>
</gene>
<keyword evidence="2" id="KW-1185">Reference proteome</keyword>
<dbReference type="AlphaFoldDB" id="A0AAN8XFN1"/>
<dbReference type="Proteomes" id="UP001381693">
    <property type="component" value="Unassembled WGS sequence"/>
</dbReference>
<comment type="caution">
    <text evidence="1">The sequence shown here is derived from an EMBL/GenBank/DDBJ whole genome shotgun (WGS) entry which is preliminary data.</text>
</comment>
<evidence type="ECO:0000313" key="2">
    <source>
        <dbReference type="Proteomes" id="UP001381693"/>
    </source>
</evidence>
<name>A0AAN8XFN1_HALRR</name>